<dbReference type="AlphaFoldDB" id="A0A0L0FU58"/>
<feature type="compositionally biased region" description="Polar residues" evidence="2">
    <location>
        <begin position="854"/>
        <end position="863"/>
    </location>
</feature>
<dbReference type="PROSITE" id="PS00028">
    <property type="entry name" value="ZINC_FINGER_C2H2_1"/>
    <property type="match status" value="1"/>
</dbReference>
<feature type="compositionally biased region" description="Polar residues" evidence="2">
    <location>
        <begin position="370"/>
        <end position="382"/>
    </location>
</feature>
<evidence type="ECO:0000313" key="5">
    <source>
        <dbReference type="Proteomes" id="UP000054560"/>
    </source>
</evidence>
<dbReference type="InterPro" id="IPR013087">
    <property type="entry name" value="Znf_C2H2_type"/>
</dbReference>
<dbReference type="OrthoDB" id="10039931at2759"/>
<keyword evidence="5" id="KW-1185">Reference proteome</keyword>
<protein>
    <recommendedName>
        <fullName evidence="3">C2H2-type domain-containing protein</fullName>
    </recommendedName>
</protein>
<dbReference type="PROSITE" id="PS50157">
    <property type="entry name" value="ZINC_FINGER_C2H2_2"/>
    <property type="match status" value="1"/>
</dbReference>
<reference evidence="4 5" key="1">
    <citation type="submission" date="2011-02" db="EMBL/GenBank/DDBJ databases">
        <title>The Genome Sequence of Sphaeroforma arctica JP610.</title>
        <authorList>
            <consortium name="The Broad Institute Genome Sequencing Platform"/>
            <person name="Russ C."/>
            <person name="Cuomo C."/>
            <person name="Young S.K."/>
            <person name="Zeng Q."/>
            <person name="Gargeya S."/>
            <person name="Alvarado L."/>
            <person name="Berlin A."/>
            <person name="Chapman S.B."/>
            <person name="Chen Z."/>
            <person name="Freedman E."/>
            <person name="Gellesch M."/>
            <person name="Goldberg J."/>
            <person name="Griggs A."/>
            <person name="Gujja S."/>
            <person name="Heilman E."/>
            <person name="Heiman D."/>
            <person name="Howarth C."/>
            <person name="Mehta T."/>
            <person name="Neiman D."/>
            <person name="Pearson M."/>
            <person name="Roberts A."/>
            <person name="Saif S."/>
            <person name="Shea T."/>
            <person name="Shenoy N."/>
            <person name="Sisk P."/>
            <person name="Stolte C."/>
            <person name="Sykes S."/>
            <person name="White J."/>
            <person name="Yandava C."/>
            <person name="Burger G."/>
            <person name="Gray M.W."/>
            <person name="Holland P.W.H."/>
            <person name="King N."/>
            <person name="Lang F.B.F."/>
            <person name="Roger A.J."/>
            <person name="Ruiz-Trillo I."/>
            <person name="Haas B."/>
            <person name="Nusbaum C."/>
            <person name="Birren B."/>
        </authorList>
    </citation>
    <scope>NUCLEOTIDE SEQUENCE [LARGE SCALE GENOMIC DNA]</scope>
    <source>
        <strain evidence="4 5">JP610</strain>
    </source>
</reference>
<feature type="region of interest" description="Disordered" evidence="2">
    <location>
        <begin position="646"/>
        <end position="677"/>
    </location>
</feature>
<feature type="compositionally biased region" description="Low complexity" evidence="2">
    <location>
        <begin position="773"/>
        <end position="787"/>
    </location>
</feature>
<evidence type="ECO:0000256" key="1">
    <source>
        <dbReference type="PROSITE-ProRule" id="PRU00042"/>
    </source>
</evidence>
<evidence type="ECO:0000256" key="2">
    <source>
        <dbReference type="SAM" id="MobiDB-lite"/>
    </source>
</evidence>
<feature type="region of interest" description="Disordered" evidence="2">
    <location>
        <begin position="522"/>
        <end position="573"/>
    </location>
</feature>
<feature type="compositionally biased region" description="Basic and acidic residues" evidence="2">
    <location>
        <begin position="717"/>
        <end position="736"/>
    </location>
</feature>
<keyword evidence="1" id="KW-0863">Zinc-finger</keyword>
<feature type="region of interest" description="Disordered" evidence="2">
    <location>
        <begin position="803"/>
        <end position="888"/>
    </location>
</feature>
<feature type="compositionally biased region" description="Polar residues" evidence="2">
    <location>
        <begin position="826"/>
        <end position="839"/>
    </location>
</feature>
<feature type="region of interest" description="Disordered" evidence="2">
    <location>
        <begin position="211"/>
        <end position="239"/>
    </location>
</feature>
<accession>A0A0L0FU58</accession>
<evidence type="ECO:0000259" key="3">
    <source>
        <dbReference type="PROSITE" id="PS50157"/>
    </source>
</evidence>
<dbReference type="RefSeq" id="XP_014153365.1">
    <property type="nucleotide sequence ID" value="XM_014297890.1"/>
</dbReference>
<name>A0A0L0FU58_9EUKA</name>
<feature type="region of interest" description="Disordered" evidence="2">
    <location>
        <begin position="587"/>
        <end position="629"/>
    </location>
</feature>
<feature type="compositionally biased region" description="Basic and acidic residues" evidence="2">
    <location>
        <begin position="357"/>
        <end position="369"/>
    </location>
</feature>
<feature type="compositionally biased region" description="Polar residues" evidence="2">
    <location>
        <begin position="522"/>
        <end position="545"/>
    </location>
</feature>
<feature type="domain" description="C2H2-type" evidence="3">
    <location>
        <begin position="45"/>
        <end position="73"/>
    </location>
</feature>
<feature type="region of interest" description="Disordered" evidence="2">
    <location>
        <begin position="901"/>
        <end position="937"/>
    </location>
</feature>
<feature type="region of interest" description="Disordered" evidence="2">
    <location>
        <begin position="357"/>
        <end position="397"/>
    </location>
</feature>
<feature type="region of interest" description="Disordered" evidence="2">
    <location>
        <begin position="765"/>
        <end position="787"/>
    </location>
</feature>
<feature type="compositionally biased region" description="Polar residues" evidence="2">
    <location>
        <begin position="651"/>
        <end position="677"/>
    </location>
</feature>
<feature type="compositionally biased region" description="Low complexity" evidence="2">
    <location>
        <begin position="707"/>
        <end position="716"/>
    </location>
</feature>
<gene>
    <name evidence="4" type="ORF">SARC_08148</name>
</gene>
<dbReference type="GeneID" id="25908652"/>
<dbReference type="GO" id="GO:0008270">
    <property type="term" value="F:zinc ion binding"/>
    <property type="evidence" value="ECO:0007669"/>
    <property type="project" value="UniProtKB-KW"/>
</dbReference>
<keyword evidence="1" id="KW-0479">Metal-binding</keyword>
<proteinExistence type="predicted"/>
<dbReference type="EMBL" id="KQ242301">
    <property type="protein sequence ID" value="KNC79463.1"/>
    <property type="molecule type" value="Genomic_DNA"/>
</dbReference>
<feature type="region of interest" description="Disordered" evidence="2">
    <location>
        <begin position="151"/>
        <end position="179"/>
    </location>
</feature>
<keyword evidence="1" id="KW-0862">Zinc</keyword>
<feature type="compositionally biased region" description="Polar residues" evidence="2">
    <location>
        <begin position="902"/>
        <end position="917"/>
    </location>
</feature>
<dbReference type="Gene3D" id="3.30.160.60">
    <property type="entry name" value="Classic Zinc Finger"/>
    <property type="match status" value="1"/>
</dbReference>
<evidence type="ECO:0000313" key="4">
    <source>
        <dbReference type="EMBL" id="KNC79463.1"/>
    </source>
</evidence>
<dbReference type="Proteomes" id="UP000054560">
    <property type="component" value="Unassembled WGS sequence"/>
</dbReference>
<sequence>MSRSANESQGTSSEVPCDKKIFETVNQPHLKQRIRKAYAEHERPYKCDICHRSYAFEHSRNQHVRVKHIGPAPKLHLTADAALRPKVEVPFVVTAKTFAPITKLTGTGDVKRGLNYVINIANPMTQVGNRKPQANGNRLPQINGNHIQQVNRSHVPPTNLSHVPQTNRNHMPQANRNHMPQANRNHKLQAKANHTAQAICHRESQQASCSHLQQVSAHQLQQPPENHLQQAPGNNSQQANRNYLENNMEKRQILDKRCRLQQSRSLNISQNDLTRQERTILGNPNGQHGDVLGDLQAVFRSVSDFPTTARSGIYSVPSTQMANADDRQSVDDMNLPGANMRIQRLNTYRRLSQWHHHPTEDQVGRERSNVQRQASNASQWNHPSEDQFGPESVKSNPQLSLSNTLLMQRKNIGQVSRKISSLEGQSAKTQRKTYSGNIPMSLDDFVKTNQRDGCGLSTDGNGRIRHSWQQGQSTPESLRKMQASITKQQHQQLGDTTVRIRRFTSPEVFDFETFLNGKGTSITSPFGSGSEQVKQSCAQRMTVRQPQPPKRKSKTQMSAETVHSPRASGDLNLPRISMQDSAVCTTVPSQSPCTMGSELNQHNADCSQSGSNQPRGNSSQYGQHVNNTEGTGLNFLEQLLKASTDTRDTIQKSSKVWRSNNSCPVSNERNNTDSKFSNDLWLQNTPFNDNVTVVDGREGVPTDMDQQKLQQRQQARQQHEQERQRRQQSHMDQELAHKHHNNNKNKKIFYKHNNKDANTTEQASCDIGTQPLQPNQQESISQQEQAIQNCAGEQRVPANVRTLQTEKSVEHSKSDAGTIGEAEAHASNNDVDESASTGTDSEEDVNISDPCLSGNVSANSGAQTVHRKKINSKANIEAKSSADDEEGCRTRQLHKIDDNDFTHAQGQNQPQSDSSLAGNHGSIVEKPGENAIHPANRCERSLPSPLDIDAVCSILQFLEDGSDGNNKSWFGSQ</sequence>
<feature type="region of interest" description="Disordered" evidence="2">
    <location>
        <begin position="692"/>
        <end position="745"/>
    </location>
</feature>
<organism evidence="4 5">
    <name type="scientific">Sphaeroforma arctica JP610</name>
    <dbReference type="NCBI Taxonomy" id="667725"/>
    <lineage>
        <taxon>Eukaryota</taxon>
        <taxon>Ichthyosporea</taxon>
        <taxon>Ichthyophonida</taxon>
        <taxon>Sphaeroforma</taxon>
    </lineage>
</organism>